<evidence type="ECO:0000313" key="6">
    <source>
        <dbReference type="EMBL" id="ROR32721.1"/>
    </source>
</evidence>
<feature type="transmembrane region" description="Helical" evidence="5">
    <location>
        <begin position="101"/>
        <end position="123"/>
    </location>
</feature>
<name>A0A3N1Y2G3_9GAMM</name>
<comment type="subcellular location">
    <subcellularLocation>
        <location evidence="1">Membrane</location>
        <topology evidence="1">Multi-pass membrane protein</topology>
    </subcellularLocation>
</comment>
<protein>
    <submittedName>
        <fullName evidence="6">Membrane protein required for colicin V production</fullName>
    </submittedName>
</protein>
<dbReference type="InterPro" id="IPR003825">
    <property type="entry name" value="Colicin-V_CvpA"/>
</dbReference>
<dbReference type="PANTHER" id="PTHR36926">
    <property type="entry name" value="COLICIN V PRODUCTION PROTEIN"/>
    <property type="match status" value="1"/>
</dbReference>
<evidence type="ECO:0000256" key="1">
    <source>
        <dbReference type="ARBA" id="ARBA00004141"/>
    </source>
</evidence>
<keyword evidence="2 5" id="KW-0812">Transmembrane</keyword>
<sequence>MIWIDYVIVAVVAVSALVSLWRGFVREVLSLAAWGLALWVGLAFSDEVAGLLSGVVALPSARAALAFLGLFLATLILGGWVNFLIGRLVDRTGLSGTDRLLGALFGAARGVVLVAALVLLAGLTPLPQDPWWRDSALIGPFQDLALWLRQYLPRDIAANFRFP</sequence>
<gene>
    <name evidence="6" type="ORF">EDC57_1932</name>
</gene>
<evidence type="ECO:0000256" key="5">
    <source>
        <dbReference type="SAM" id="Phobius"/>
    </source>
</evidence>
<evidence type="ECO:0000256" key="3">
    <source>
        <dbReference type="ARBA" id="ARBA00022989"/>
    </source>
</evidence>
<organism evidence="6 7">
    <name type="scientific">Inmirania thermothiophila</name>
    <dbReference type="NCBI Taxonomy" id="1750597"/>
    <lineage>
        <taxon>Bacteria</taxon>
        <taxon>Pseudomonadati</taxon>
        <taxon>Pseudomonadota</taxon>
        <taxon>Gammaproteobacteria</taxon>
        <taxon>Chromatiales</taxon>
        <taxon>Ectothiorhodospiraceae</taxon>
        <taxon>Inmirania</taxon>
    </lineage>
</organism>
<keyword evidence="4 5" id="KW-0472">Membrane</keyword>
<dbReference type="InterPro" id="IPR052719">
    <property type="entry name" value="CvpA-like"/>
</dbReference>
<dbReference type="OrthoDB" id="9810601at2"/>
<proteinExistence type="predicted"/>
<dbReference type="AlphaFoldDB" id="A0A3N1Y2G3"/>
<feature type="transmembrane region" description="Helical" evidence="5">
    <location>
        <begin position="6"/>
        <end position="24"/>
    </location>
</feature>
<dbReference type="Pfam" id="PF02674">
    <property type="entry name" value="Colicin_V"/>
    <property type="match status" value="1"/>
</dbReference>
<keyword evidence="7" id="KW-1185">Reference proteome</keyword>
<dbReference type="GO" id="GO:0009403">
    <property type="term" value="P:toxin biosynthetic process"/>
    <property type="evidence" value="ECO:0007669"/>
    <property type="project" value="InterPro"/>
</dbReference>
<dbReference type="Proteomes" id="UP000276634">
    <property type="component" value="Unassembled WGS sequence"/>
</dbReference>
<evidence type="ECO:0000256" key="4">
    <source>
        <dbReference type="ARBA" id="ARBA00023136"/>
    </source>
</evidence>
<comment type="caution">
    <text evidence="6">The sequence shown here is derived from an EMBL/GenBank/DDBJ whole genome shotgun (WGS) entry which is preliminary data.</text>
</comment>
<accession>A0A3N1Y2G3</accession>
<evidence type="ECO:0000256" key="2">
    <source>
        <dbReference type="ARBA" id="ARBA00022692"/>
    </source>
</evidence>
<dbReference type="PANTHER" id="PTHR36926:SF1">
    <property type="entry name" value="COLICIN V PRODUCTION PROTEIN"/>
    <property type="match status" value="1"/>
</dbReference>
<feature type="transmembrane region" description="Helical" evidence="5">
    <location>
        <begin position="36"/>
        <end position="58"/>
    </location>
</feature>
<evidence type="ECO:0000313" key="7">
    <source>
        <dbReference type="Proteomes" id="UP000276634"/>
    </source>
</evidence>
<reference evidence="6 7" key="1">
    <citation type="submission" date="2018-11" db="EMBL/GenBank/DDBJ databases">
        <title>Genomic Encyclopedia of Type Strains, Phase IV (KMG-IV): sequencing the most valuable type-strain genomes for metagenomic binning, comparative biology and taxonomic classification.</title>
        <authorList>
            <person name="Goeker M."/>
        </authorList>
    </citation>
    <scope>NUCLEOTIDE SEQUENCE [LARGE SCALE GENOMIC DNA]</scope>
    <source>
        <strain evidence="6 7">DSM 100275</strain>
    </source>
</reference>
<dbReference type="RefSeq" id="WP_123401626.1">
    <property type="nucleotide sequence ID" value="NZ_RJVI01000002.1"/>
</dbReference>
<dbReference type="EMBL" id="RJVI01000002">
    <property type="protein sequence ID" value="ROR32721.1"/>
    <property type="molecule type" value="Genomic_DNA"/>
</dbReference>
<feature type="transmembrane region" description="Helical" evidence="5">
    <location>
        <begin position="64"/>
        <end position="89"/>
    </location>
</feature>
<keyword evidence="3 5" id="KW-1133">Transmembrane helix</keyword>
<dbReference type="GO" id="GO:0016020">
    <property type="term" value="C:membrane"/>
    <property type="evidence" value="ECO:0007669"/>
    <property type="project" value="UniProtKB-SubCell"/>
</dbReference>